<dbReference type="InterPro" id="IPR007081">
    <property type="entry name" value="RNA_pol_Rpb1_5"/>
</dbReference>
<feature type="domain" description="RNA polymerase Rpb1" evidence="9">
    <location>
        <begin position="170"/>
        <end position="780"/>
    </location>
</feature>
<dbReference type="GO" id="GO:0000428">
    <property type="term" value="C:DNA-directed RNA polymerase complex"/>
    <property type="evidence" value="ECO:0007669"/>
    <property type="project" value="UniProtKB-KW"/>
</dbReference>
<proteinExistence type="predicted"/>
<dbReference type="InterPro" id="IPR038120">
    <property type="entry name" value="Rpb1_funnel_sf"/>
</dbReference>
<dbReference type="AlphaFoldDB" id="J3JR54"/>
<dbReference type="CDD" id="cd02655">
    <property type="entry name" value="RNAP_beta'_C"/>
    <property type="match status" value="1"/>
</dbReference>
<dbReference type="PANTHER" id="PTHR19376:SF54">
    <property type="entry name" value="DNA-DIRECTED RNA POLYMERASE SUBUNIT BETA"/>
    <property type="match status" value="1"/>
</dbReference>
<keyword evidence="4" id="KW-0808">Transferase</keyword>
<keyword evidence="11" id="KW-0150">Chloroplast</keyword>
<dbReference type="SUPFAM" id="SSF64484">
    <property type="entry name" value="beta and beta-prime subunits of DNA dependent RNA-polymerase"/>
    <property type="match status" value="1"/>
</dbReference>
<name>J3JR54_9EUGL</name>
<evidence type="ECO:0000259" key="9">
    <source>
        <dbReference type="Pfam" id="PF04998"/>
    </source>
</evidence>
<keyword evidence="5" id="KW-0548">Nucleotidyltransferase</keyword>
<evidence type="ECO:0000256" key="3">
    <source>
        <dbReference type="ARBA" id="ARBA00022478"/>
    </source>
</evidence>
<keyword evidence="6" id="KW-0479">Metal-binding</keyword>
<keyword evidence="3" id="KW-0240">DNA-directed RNA polymerase</keyword>
<dbReference type="InterPro" id="IPR045867">
    <property type="entry name" value="DNA-dir_RpoC_beta_prime"/>
</dbReference>
<dbReference type="GO" id="GO:0003899">
    <property type="term" value="F:DNA-directed RNA polymerase activity"/>
    <property type="evidence" value="ECO:0007669"/>
    <property type="project" value="UniProtKB-EC"/>
</dbReference>
<dbReference type="Gene3D" id="1.10.1790.20">
    <property type="match status" value="1"/>
</dbReference>
<evidence type="ECO:0000313" key="11">
    <source>
        <dbReference type="EMBL" id="AEW12944.2"/>
    </source>
</evidence>
<evidence type="ECO:0000256" key="6">
    <source>
        <dbReference type="ARBA" id="ARBA00022723"/>
    </source>
</evidence>
<evidence type="ECO:0000256" key="2">
    <source>
        <dbReference type="ARBA" id="ARBA00012418"/>
    </source>
</evidence>
<comment type="catalytic activity">
    <reaction evidence="8">
        <text>RNA(n) + a ribonucleoside 5'-triphosphate = RNA(n+1) + diphosphate</text>
        <dbReference type="Rhea" id="RHEA:21248"/>
        <dbReference type="Rhea" id="RHEA-COMP:14527"/>
        <dbReference type="Rhea" id="RHEA-COMP:17342"/>
        <dbReference type="ChEBI" id="CHEBI:33019"/>
        <dbReference type="ChEBI" id="CHEBI:61557"/>
        <dbReference type="ChEBI" id="CHEBI:140395"/>
        <dbReference type="EC" id="2.7.7.6"/>
    </reaction>
</comment>
<dbReference type="EC" id="2.7.7.6" evidence="2"/>
<geneLocation type="chloroplast" evidence="11"/>
<evidence type="ECO:0000256" key="5">
    <source>
        <dbReference type="ARBA" id="ARBA00022695"/>
    </source>
</evidence>
<evidence type="ECO:0000256" key="8">
    <source>
        <dbReference type="ARBA" id="ARBA00048552"/>
    </source>
</evidence>
<evidence type="ECO:0000256" key="1">
    <source>
        <dbReference type="ARBA" id="ARBA00004026"/>
    </source>
</evidence>
<dbReference type="GO" id="GO:0046872">
    <property type="term" value="F:metal ion binding"/>
    <property type="evidence" value="ECO:0007669"/>
    <property type="project" value="UniProtKB-KW"/>
</dbReference>
<dbReference type="InterPro" id="IPR042102">
    <property type="entry name" value="RNA_pol_Rpb1_3_sf"/>
</dbReference>
<dbReference type="GO" id="GO:0003677">
    <property type="term" value="F:DNA binding"/>
    <property type="evidence" value="ECO:0007669"/>
    <property type="project" value="InterPro"/>
</dbReference>
<dbReference type="Gene3D" id="1.10.132.30">
    <property type="match status" value="1"/>
</dbReference>
<dbReference type="EMBL" id="JN674636">
    <property type="protein sequence ID" value="AEW12944.2"/>
    <property type="molecule type" value="Genomic_DNA"/>
</dbReference>
<organism evidence="11">
    <name type="scientific">Colacium vesiculosum</name>
    <dbReference type="NCBI Taxonomy" id="102910"/>
    <lineage>
        <taxon>Eukaryota</taxon>
        <taxon>Discoba</taxon>
        <taxon>Euglenozoa</taxon>
        <taxon>Euglenida</taxon>
        <taxon>Spirocuta</taxon>
        <taxon>Euglenophyceae</taxon>
        <taxon>Euglenales</taxon>
        <taxon>Euglenaceae</taxon>
        <taxon>Colacium</taxon>
    </lineage>
</organism>
<dbReference type="Gene3D" id="1.10.274.100">
    <property type="entry name" value="RNA polymerase Rpb1, domain 3"/>
    <property type="match status" value="1"/>
</dbReference>
<accession>J3JR54</accession>
<protein>
    <recommendedName>
        <fullName evidence="2">DNA-directed RNA polymerase</fullName>
        <ecNumber evidence="2">2.7.7.6</ecNumber>
    </recommendedName>
</protein>
<dbReference type="Pfam" id="PF04998">
    <property type="entry name" value="RNA_pol_Rpb1_5"/>
    <property type="match status" value="1"/>
</dbReference>
<dbReference type="PANTHER" id="PTHR19376">
    <property type="entry name" value="DNA-DIRECTED RNA POLYMERASE"/>
    <property type="match status" value="1"/>
</dbReference>
<reference evidence="11" key="1">
    <citation type="journal article" date="2013" name="J. Eukaryot. Microbiol.">
        <title>Tracing patterns of chloroplast evolution in euglenoids: contributions from Colacium vesiculosum and Strombomonas acuminata (Euglenophyta).</title>
        <authorList>
            <person name="Wiegert K.E."/>
            <person name="Bennett M.S."/>
            <person name="Triemer R.E."/>
        </authorList>
    </citation>
    <scope>NUCLEOTIDE SEQUENCE</scope>
</reference>
<dbReference type="InterPro" id="IPR007083">
    <property type="entry name" value="RNA_pol_Rpb1_4"/>
</dbReference>
<gene>
    <name evidence="11" type="primary">rpoC2</name>
</gene>
<keyword evidence="11" id="KW-0934">Plastid</keyword>
<evidence type="ECO:0000256" key="4">
    <source>
        <dbReference type="ARBA" id="ARBA00022679"/>
    </source>
</evidence>
<feature type="domain" description="RNA polymerase Rpb1" evidence="10">
    <location>
        <begin position="78"/>
        <end position="154"/>
    </location>
</feature>
<dbReference type="Gene3D" id="1.10.150.390">
    <property type="match status" value="1"/>
</dbReference>
<dbReference type="Pfam" id="PF05000">
    <property type="entry name" value="RNA_pol_Rpb1_4"/>
    <property type="match status" value="1"/>
</dbReference>
<keyword evidence="7" id="KW-0804">Transcription</keyword>
<dbReference type="GO" id="GO:0006351">
    <property type="term" value="P:DNA-templated transcription"/>
    <property type="evidence" value="ECO:0007669"/>
    <property type="project" value="InterPro"/>
</dbReference>
<evidence type="ECO:0000259" key="10">
    <source>
        <dbReference type="Pfam" id="PF05000"/>
    </source>
</evidence>
<sequence>MNGKLLQFNKLFDKEETKKFIDWFLRNYGSIRTVTLLDKLKLLGFIHATKSGVSIGLEDLTIPPLKRNLEFHTEKKFNSMERRISMGKMHTLQKVRKLDEAWKIINELIGEEVKKNFKQSDILNPVYMMVFSGARGNFTQVKQLVGMRGFFVNSQGTVLKFPIKSSLKEGLNISEYFTSCYGARKGIIDTALKTADAGYLTRRLVYAGQTQIIKKTNCFSKTGQLTLITKENKEKYNLTEKKIVGRVLAKDVYDPKTKKLIASQGQDICRYVVKKIIQIKRIYVRTPFDCKLNNGLCQLCYGWNVATGELVDLGESVGILAAQSIGEPGTQLTMRTFHTGGVFTSKKSRVVDEEAICSPVDGIASYTTKHGKKLKTRYGEPFFFTLKTKKVVISKDKIIKAVIKFPKHTMLFLKPNQKVYKKQIIAQADNKKKLTGFENDELMAEEKISYTPKTGLIKFETEFETSKKRNKSLRFSNKIKGRRVWLLPGNIVTYTELVYNINIALTCKVYLNFNSDFAKKKKISNQLTRSFFPIRINYRTFNNLSRFNKKYYKNSRKSQNEYKIVKKNIKTSEIFITDNNERWIEIKNTKIKLETKHGLILYKNTPLYDNFINKYTVQVIEVRKNKMCIQNMGRFFITKKNSKKLFNNDFLRPDFKLGSGRLYKGEKSEDIIQGLPKIEQLLEARKTSNLKNLKDNPNEILKNEFITLSRKYTNSTAVRKAFEKVQNIIIERVQKIYKEQQVNIADKHLEVIVRQMTSKVMIIGNGDSNLIVGEIMEVNRIEKINKKLKNKIRYEPVLIGISKISLSNPSFLSQASFQETTRILARSAIEGKIDWLYGLKENLILGNLIPIGTGYNKL</sequence>
<evidence type="ECO:0000256" key="7">
    <source>
        <dbReference type="ARBA" id="ARBA00023163"/>
    </source>
</evidence>
<comment type="function">
    <text evidence="1">DNA-dependent RNA polymerase catalyzes the transcription of DNA into RNA using the four ribonucleoside triphosphates as substrates.</text>
</comment>